<proteinExistence type="predicted"/>
<dbReference type="CDD" id="cd11304">
    <property type="entry name" value="Cadherin_repeat"/>
    <property type="match status" value="5"/>
</dbReference>
<feature type="compositionally biased region" description="Basic residues" evidence="11">
    <location>
        <begin position="1387"/>
        <end position="1400"/>
    </location>
</feature>
<feature type="region of interest" description="Disordered" evidence="11">
    <location>
        <begin position="1300"/>
        <end position="1354"/>
    </location>
</feature>
<dbReference type="PROSITE" id="PS50268">
    <property type="entry name" value="CADHERIN_2"/>
    <property type="match status" value="5"/>
</dbReference>
<evidence type="ECO:0000256" key="7">
    <source>
        <dbReference type="ARBA" id="ARBA00022889"/>
    </source>
</evidence>
<dbReference type="GO" id="GO:0045296">
    <property type="term" value="F:cadherin binding"/>
    <property type="evidence" value="ECO:0007669"/>
    <property type="project" value="TreeGrafter"/>
</dbReference>
<comment type="caution">
    <text evidence="14">The sequence shown here is derived from an EMBL/GenBank/DDBJ whole genome shotgun (WGS) entry which is preliminary data.</text>
</comment>
<comment type="subcellular location">
    <subcellularLocation>
        <location evidence="1">Cell membrane</location>
        <topology evidence="1">Single-pass type I membrane protein</topology>
    </subcellularLocation>
</comment>
<accession>A0A6A4K248</accession>
<sequence length="1502" mass="169213">MRNLLLPADARIGSVIYRLRATDSDRDYPLVFAATDYGSYVIRIENLPCNKNSSYCEANVYLERTLAPDQVFKFRMTVRDTQGDTTTVPVSIKVTDGVTDFNEVFPHVPGVVMIPEDTKVGTELEYVIVKKHPRAVRQAVLELWGSSEFKFEQTSKKGTTTGVITLAQPLDYELKTMYRLSIYATGMWVEMATDSRNIAGFQLVVIVTDVQDTPPVFDPIDPITTINPNLTVGETVLRVTARDGDKGAPRAIRYGLLADGNPYTVFFDIDQDTGDIKLARPLSELALVSRSHQPILVTVIADEIVPNGQKEDASLTTATATVALLLGQLGNSPPYFESPNYVTHVAENSPQGFALVFGDPYVTEVKDNDMGKRGVFSLSLENNNGTFEITPTVGERQASFIIRVRDNKMLDYEINRELRFKIVAREVSPEQEPLATSVEVIVYIADMNDNPPIFLKSNYSATVSENATAGTSLVKFECSDLDTGDAGVVKFTAVAGPKNGSLNLDWDTGLLTIAIDNHGFDREESSSYHFFVEARDMKGTGNKAVVPFTLIVLDVNDNAPIFERNPMEFILGPDGANFSQRAFVKATDADAEPPNNIIRYEIISGNYGNRYILYAETGELLVNSRNRASRQSKEPITELSVRAYDLGVPTMFSTGLVRIFPAESGARFMTLVVPGRNLDPWTVHQLLTELTGARVVVHSVEKYYGNPSFPQPGTSGDGSIDRYMITATVMYASNGVVEDLDTLQKKLADRTSVTSVPHHSGGPTKETKATESVVVYRTESDVMFWILLVLILLILLTLLILLCCCFCEICPCYGFFSRLVRRKSAVQATNAVNYMNNTFQRERENKSVQAEWLRSGQRDAWSAEPSRRQWYFNRRNSERRLLLVAERAPQPPQQPNIIYTREMGEHRVLEPHRRPNELIVEDVDGTEYRLLDPSRLSFRRSQADSNSLRRAPSRTSDAHQQQSMLRPSENQPEGTVARPPTRDEEFIRDGNAEILRLITRGRENDVEDEEPMINQPQRPYTHEEGEGKEVIMKKFIEDANDMDDNKKSNIEVREENEQVLRRAMTMREKDLTTADINKLTTIQRDLLLTRFLVEENRRTRNNSIGDETQSLPGVVTNIATQTDSHAGTQTEKTYFSKRRAKSDNDDFSESDSEENGKRRFKKTVRSRIRVENAVEAFQGRPKEIKTPIMEEPETNEGLQHSIKNGAFTETKASLLRHAATRNKLGLDDLEKSDDRVSHGLFKVKSMSDQDISVVNRHRDEVVRSLQATPVKRVNITNNVLVEHVTHEDLESPFYGSHNNLSNSLPAPNRKSRVASVPSKQLSTKPVPMKRQSSSEPVRSRQSSKDSSTIEKEAAPRYMEWYNKKKDVREKDTIDKKEPEHRTGGSLQRRKPVLKQTKPRPRPTFPKAPPPPVVDVDEEVIVPNVRSHPLRSDTLTLSDEHLRSREELDRRHEEDGDSGIAVYVGGPHMGNLRHQQAMEKKSIFTIAYDDMETKKIRLDTASP</sequence>
<keyword evidence="9 12" id="KW-0472">Membrane</keyword>
<dbReference type="Gene3D" id="2.60.40.60">
    <property type="entry name" value="Cadherins"/>
    <property type="match status" value="5"/>
</dbReference>
<feature type="compositionally biased region" description="Low complexity" evidence="11">
    <location>
        <begin position="1330"/>
        <end position="1340"/>
    </location>
</feature>
<feature type="transmembrane region" description="Helical" evidence="12">
    <location>
        <begin position="783"/>
        <end position="816"/>
    </location>
</feature>
<evidence type="ECO:0000256" key="1">
    <source>
        <dbReference type="ARBA" id="ARBA00004251"/>
    </source>
</evidence>
<feature type="compositionally biased region" description="Polar residues" evidence="11">
    <location>
        <begin position="940"/>
        <end position="973"/>
    </location>
</feature>
<dbReference type="Pfam" id="PF00028">
    <property type="entry name" value="Cadherin"/>
    <property type="match status" value="1"/>
</dbReference>
<keyword evidence="4" id="KW-0732">Signal</keyword>
<dbReference type="InterPro" id="IPR015919">
    <property type="entry name" value="Cadherin-like_sf"/>
</dbReference>
<protein>
    <recommendedName>
        <fullName evidence="13">Cadherin domain-containing protein</fullName>
    </recommendedName>
</protein>
<evidence type="ECO:0000256" key="5">
    <source>
        <dbReference type="ARBA" id="ARBA00022737"/>
    </source>
</evidence>
<feature type="domain" description="Cadherin" evidence="13">
    <location>
        <begin position="584"/>
        <end position="676"/>
    </location>
</feature>
<name>A0A6A4K248_APOLU</name>
<dbReference type="PRINTS" id="PR00205">
    <property type="entry name" value="CADHERIN"/>
</dbReference>
<evidence type="ECO:0000313" key="14">
    <source>
        <dbReference type="EMBL" id="KAF6208138.1"/>
    </source>
</evidence>
<dbReference type="OrthoDB" id="8188793at2759"/>
<dbReference type="PANTHER" id="PTHR24027:SF438">
    <property type="entry name" value="CADHERIN 23"/>
    <property type="match status" value="1"/>
</dbReference>
<dbReference type="InterPro" id="IPR020894">
    <property type="entry name" value="Cadherin_CS"/>
</dbReference>
<feature type="region of interest" description="Disordered" evidence="11">
    <location>
        <begin position="1119"/>
        <end position="1162"/>
    </location>
</feature>
<evidence type="ECO:0000313" key="15">
    <source>
        <dbReference type="Proteomes" id="UP000466442"/>
    </source>
</evidence>
<feature type="region of interest" description="Disordered" evidence="11">
    <location>
        <begin position="940"/>
        <end position="989"/>
    </location>
</feature>
<feature type="compositionally biased region" description="Polar residues" evidence="11">
    <location>
        <begin position="1119"/>
        <end position="1133"/>
    </location>
</feature>
<feature type="compositionally biased region" description="Basic and acidic residues" evidence="11">
    <location>
        <begin position="1368"/>
        <end position="1382"/>
    </location>
</feature>
<evidence type="ECO:0000256" key="3">
    <source>
        <dbReference type="ARBA" id="ARBA00022692"/>
    </source>
</evidence>
<dbReference type="FunFam" id="2.60.40.60:FF:000098">
    <property type="entry name" value="cadherin-23 isoform X1"/>
    <property type="match status" value="1"/>
</dbReference>
<evidence type="ECO:0000256" key="2">
    <source>
        <dbReference type="ARBA" id="ARBA00022475"/>
    </source>
</evidence>
<feature type="domain" description="Cadherin" evidence="13">
    <location>
        <begin position="337"/>
        <end position="454"/>
    </location>
</feature>
<gene>
    <name evidence="14" type="ORF">GE061_016588</name>
</gene>
<dbReference type="GO" id="GO:0016477">
    <property type="term" value="P:cell migration"/>
    <property type="evidence" value="ECO:0007669"/>
    <property type="project" value="TreeGrafter"/>
</dbReference>
<keyword evidence="15" id="KW-1185">Reference proteome</keyword>
<dbReference type="InterPro" id="IPR002126">
    <property type="entry name" value="Cadherin-like_dom"/>
</dbReference>
<dbReference type="GO" id="GO:0008013">
    <property type="term" value="F:beta-catenin binding"/>
    <property type="evidence" value="ECO:0007669"/>
    <property type="project" value="TreeGrafter"/>
</dbReference>
<evidence type="ECO:0000256" key="11">
    <source>
        <dbReference type="SAM" id="MobiDB-lite"/>
    </source>
</evidence>
<dbReference type="PANTHER" id="PTHR24027">
    <property type="entry name" value="CADHERIN-23"/>
    <property type="match status" value="1"/>
</dbReference>
<dbReference type="SUPFAM" id="SSF49313">
    <property type="entry name" value="Cadherin-like"/>
    <property type="match status" value="5"/>
</dbReference>
<feature type="compositionally biased region" description="Pro residues" evidence="11">
    <location>
        <begin position="1401"/>
        <end position="1412"/>
    </location>
</feature>
<dbReference type="InterPro" id="IPR039808">
    <property type="entry name" value="Cadherin"/>
</dbReference>
<feature type="domain" description="Cadherin" evidence="13">
    <location>
        <begin position="455"/>
        <end position="562"/>
    </location>
</feature>
<evidence type="ECO:0000256" key="8">
    <source>
        <dbReference type="ARBA" id="ARBA00022989"/>
    </source>
</evidence>
<evidence type="ECO:0000256" key="10">
    <source>
        <dbReference type="ARBA" id="ARBA00059331"/>
    </source>
</evidence>
<keyword evidence="2" id="KW-1003">Cell membrane</keyword>
<feature type="domain" description="Cadherin" evidence="13">
    <location>
        <begin position="86"/>
        <end position="217"/>
    </location>
</feature>
<keyword evidence="7" id="KW-0130">Cell adhesion</keyword>
<dbReference type="PROSITE" id="PS00232">
    <property type="entry name" value="CADHERIN_1"/>
    <property type="match status" value="2"/>
</dbReference>
<keyword evidence="3 12" id="KW-0812">Transmembrane</keyword>
<dbReference type="Proteomes" id="UP000466442">
    <property type="component" value="Unassembled WGS sequence"/>
</dbReference>
<dbReference type="GO" id="GO:0005509">
    <property type="term" value="F:calcium ion binding"/>
    <property type="evidence" value="ECO:0007669"/>
    <property type="project" value="UniProtKB-UniRule"/>
</dbReference>
<reference evidence="14" key="1">
    <citation type="journal article" date="2021" name="Mol. Ecol. Resour.">
        <title>Apolygus lucorum genome provides insights into omnivorousness and mesophyll feeding.</title>
        <authorList>
            <person name="Liu Y."/>
            <person name="Liu H."/>
            <person name="Wang H."/>
            <person name="Huang T."/>
            <person name="Liu B."/>
            <person name="Yang B."/>
            <person name="Yin L."/>
            <person name="Li B."/>
            <person name="Zhang Y."/>
            <person name="Zhang S."/>
            <person name="Jiang F."/>
            <person name="Zhang X."/>
            <person name="Ren Y."/>
            <person name="Wang B."/>
            <person name="Wang S."/>
            <person name="Lu Y."/>
            <person name="Wu K."/>
            <person name="Fan W."/>
            <person name="Wang G."/>
        </authorList>
    </citation>
    <scope>NUCLEOTIDE SEQUENCE</scope>
    <source>
        <strain evidence="14">12Hb</strain>
    </source>
</reference>
<evidence type="ECO:0000259" key="13">
    <source>
        <dbReference type="PROSITE" id="PS50268"/>
    </source>
</evidence>
<dbReference type="SMART" id="SM00112">
    <property type="entry name" value="CA"/>
    <property type="match status" value="5"/>
</dbReference>
<feature type="region of interest" description="Disordered" evidence="11">
    <location>
        <begin position="1368"/>
        <end position="1413"/>
    </location>
</feature>
<organism evidence="14 15">
    <name type="scientific">Apolygus lucorum</name>
    <name type="common">Small green plant bug</name>
    <name type="synonym">Lygocoris lucorum</name>
    <dbReference type="NCBI Taxonomy" id="248454"/>
    <lineage>
        <taxon>Eukaryota</taxon>
        <taxon>Metazoa</taxon>
        <taxon>Ecdysozoa</taxon>
        <taxon>Arthropoda</taxon>
        <taxon>Hexapoda</taxon>
        <taxon>Insecta</taxon>
        <taxon>Pterygota</taxon>
        <taxon>Neoptera</taxon>
        <taxon>Paraneoptera</taxon>
        <taxon>Hemiptera</taxon>
        <taxon>Heteroptera</taxon>
        <taxon>Panheteroptera</taxon>
        <taxon>Cimicomorpha</taxon>
        <taxon>Miridae</taxon>
        <taxon>Mirini</taxon>
        <taxon>Apolygus</taxon>
    </lineage>
</organism>
<feature type="compositionally biased region" description="Basic and acidic residues" evidence="11">
    <location>
        <begin position="980"/>
        <end position="989"/>
    </location>
</feature>
<dbReference type="EMBL" id="WIXP02000007">
    <property type="protein sequence ID" value="KAF6208138.1"/>
    <property type="molecule type" value="Genomic_DNA"/>
</dbReference>
<keyword evidence="6" id="KW-0106">Calcium</keyword>
<evidence type="ECO:0000256" key="6">
    <source>
        <dbReference type="ARBA" id="ARBA00022837"/>
    </source>
</evidence>
<feature type="domain" description="Cadherin" evidence="13">
    <location>
        <begin position="218"/>
        <end position="336"/>
    </location>
</feature>
<evidence type="ECO:0000256" key="12">
    <source>
        <dbReference type="SAM" id="Phobius"/>
    </source>
</evidence>
<evidence type="ECO:0000256" key="9">
    <source>
        <dbReference type="ARBA" id="ARBA00023136"/>
    </source>
</evidence>
<dbReference type="GO" id="GO:0007156">
    <property type="term" value="P:homophilic cell adhesion via plasma membrane adhesion molecules"/>
    <property type="evidence" value="ECO:0007669"/>
    <property type="project" value="InterPro"/>
</dbReference>
<dbReference type="GO" id="GO:0016342">
    <property type="term" value="C:catenin complex"/>
    <property type="evidence" value="ECO:0007669"/>
    <property type="project" value="TreeGrafter"/>
</dbReference>
<evidence type="ECO:0000256" key="4">
    <source>
        <dbReference type="ARBA" id="ARBA00022729"/>
    </source>
</evidence>
<keyword evidence="5" id="KW-0677">Repeat</keyword>
<comment type="function">
    <text evidence="10">Cadherins are calcium-dependent cell adhesion proteins. They preferentially interact with themselves in a homophilic manner in connecting cells.</text>
</comment>
<keyword evidence="8 12" id="KW-1133">Transmembrane helix</keyword>